<keyword evidence="5" id="KW-1015">Disulfide bond</keyword>
<accession>U5EJ67</accession>
<evidence type="ECO:0000256" key="1">
    <source>
        <dbReference type="ARBA" id="ARBA00004613"/>
    </source>
</evidence>
<sequence>MKFLILLICITFVSAETLTEVVIKYFGECKQSLSVPDENRLAEYKQTIMPDEEPHQCFTHCVGQKFNIFDDTNEAKLDFFEKTYTPEVNDQVKICLNDIKNRDNKCKWTYDFIKCARVHMPNPFEKKNTVQKA</sequence>
<proteinExistence type="evidence at transcript level"/>
<organism evidence="7">
    <name type="scientific">Corethrella appendiculata</name>
    <dbReference type="NCBI Taxonomy" id="1370023"/>
    <lineage>
        <taxon>Eukaryota</taxon>
        <taxon>Metazoa</taxon>
        <taxon>Ecdysozoa</taxon>
        <taxon>Arthropoda</taxon>
        <taxon>Hexapoda</taxon>
        <taxon>Insecta</taxon>
        <taxon>Pterygota</taxon>
        <taxon>Neoptera</taxon>
        <taxon>Endopterygota</taxon>
        <taxon>Diptera</taxon>
        <taxon>Nematocera</taxon>
        <taxon>Culicoidea</taxon>
        <taxon>Chaoboridae</taxon>
        <taxon>Corethrella</taxon>
    </lineage>
</organism>
<keyword evidence="3" id="KW-0964">Secreted</keyword>
<dbReference type="Gene3D" id="1.10.238.20">
    <property type="entry name" value="Pheromone/general odorant binding protein domain"/>
    <property type="match status" value="1"/>
</dbReference>
<evidence type="ECO:0000256" key="6">
    <source>
        <dbReference type="SAM" id="SignalP"/>
    </source>
</evidence>
<dbReference type="AlphaFoldDB" id="U5EJ67"/>
<dbReference type="PANTHER" id="PTHR11857">
    <property type="entry name" value="ODORANT BINDING PROTEIN-RELATED"/>
    <property type="match status" value="1"/>
</dbReference>
<feature type="signal peptide" evidence="6">
    <location>
        <begin position="1"/>
        <end position="15"/>
    </location>
</feature>
<keyword evidence="4 6" id="KW-0732">Signal</keyword>
<evidence type="ECO:0000313" key="7">
    <source>
        <dbReference type="EMBL" id="JAB57522.1"/>
    </source>
</evidence>
<reference evidence="7" key="1">
    <citation type="journal article" date="2014" name="Insect Biochem. Mol. Biol.">
        <title>An insight into the sialome of the frog biting fly, Corethrella appendiculata.</title>
        <authorList>
            <person name="Ribeiro J.M.C."/>
            <person name="Chagas A.C."/>
            <person name="Pham V.M."/>
            <person name="Lounibos L.P."/>
            <person name="Calvo E."/>
        </authorList>
    </citation>
    <scope>NUCLEOTIDE SEQUENCE</scope>
    <source>
        <tissue evidence="7">Salivary glands</tissue>
    </source>
</reference>
<evidence type="ECO:0000256" key="3">
    <source>
        <dbReference type="ARBA" id="ARBA00022525"/>
    </source>
</evidence>
<evidence type="ECO:0000256" key="5">
    <source>
        <dbReference type="ARBA" id="ARBA00023157"/>
    </source>
</evidence>
<protein>
    <submittedName>
        <fullName evidence="7">Putative pbp/gobp family</fullName>
    </submittedName>
</protein>
<dbReference type="InterPro" id="IPR036728">
    <property type="entry name" value="PBP_GOBP_sf"/>
</dbReference>
<dbReference type="CDD" id="cd23992">
    <property type="entry name" value="PBP_GOBP"/>
    <property type="match status" value="1"/>
</dbReference>
<dbReference type="PANTHER" id="PTHR11857:SF46">
    <property type="entry name" value="GENERAL ODORANT-BINDING PROTEIN 99A-RELATED"/>
    <property type="match status" value="1"/>
</dbReference>
<evidence type="ECO:0000256" key="4">
    <source>
        <dbReference type="ARBA" id="ARBA00022729"/>
    </source>
</evidence>
<comment type="subcellular location">
    <subcellularLocation>
        <location evidence="1">Secreted</location>
    </subcellularLocation>
</comment>
<dbReference type="GO" id="GO:0007608">
    <property type="term" value="P:sensory perception of smell"/>
    <property type="evidence" value="ECO:0007669"/>
    <property type="project" value="TreeGrafter"/>
</dbReference>
<dbReference type="GO" id="GO:0005615">
    <property type="term" value="C:extracellular space"/>
    <property type="evidence" value="ECO:0007669"/>
    <property type="project" value="TreeGrafter"/>
</dbReference>
<dbReference type="Pfam" id="PF01395">
    <property type="entry name" value="PBP_GOBP"/>
    <property type="match status" value="1"/>
</dbReference>
<comment type="similarity">
    <text evidence="2">Belongs to the PBP/GOBP family.</text>
</comment>
<dbReference type="EMBL" id="GANO01002349">
    <property type="protein sequence ID" value="JAB57522.1"/>
    <property type="molecule type" value="mRNA"/>
</dbReference>
<dbReference type="InterPro" id="IPR006170">
    <property type="entry name" value="PBP/GOBP"/>
</dbReference>
<evidence type="ECO:0000256" key="2">
    <source>
        <dbReference type="ARBA" id="ARBA00008098"/>
    </source>
</evidence>
<dbReference type="GO" id="GO:0005549">
    <property type="term" value="F:odorant binding"/>
    <property type="evidence" value="ECO:0007669"/>
    <property type="project" value="InterPro"/>
</dbReference>
<feature type="chain" id="PRO_5012859054" evidence="6">
    <location>
        <begin position="16"/>
        <end position="133"/>
    </location>
</feature>
<name>U5EJ67_9DIPT</name>
<dbReference type="SUPFAM" id="SSF47565">
    <property type="entry name" value="Insect pheromone/odorant-binding proteins"/>
    <property type="match status" value="1"/>
</dbReference>
<dbReference type="SMART" id="SM00708">
    <property type="entry name" value="PhBP"/>
    <property type="match status" value="1"/>
</dbReference>